<gene>
    <name evidence="2" type="ORF">GT037_003400</name>
</gene>
<dbReference type="InterPro" id="IPR010730">
    <property type="entry name" value="HET"/>
</dbReference>
<dbReference type="Pfam" id="PF06985">
    <property type="entry name" value="HET"/>
    <property type="match status" value="1"/>
</dbReference>
<feature type="domain" description="Heterokaryon incompatibility" evidence="1">
    <location>
        <begin position="63"/>
        <end position="165"/>
    </location>
</feature>
<dbReference type="EMBL" id="JAAABM010000003">
    <property type="protein sequence ID" value="KAF7679652.1"/>
    <property type="molecule type" value="Genomic_DNA"/>
</dbReference>
<dbReference type="Proteomes" id="UP000596902">
    <property type="component" value="Unassembled WGS sequence"/>
</dbReference>
<name>A0A8H7BCU5_9PLEO</name>
<dbReference type="PANTHER" id="PTHR33112:SF16">
    <property type="entry name" value="HETEROKARYON INCOMPATIBILITY DOMAIN-CONTAINING PROTEIN"/>
    <property type="match status" value="1"/>
</dbReference>
<reference evidence="2" key="2">
    <citation type="submission" date="2020-08" db="EMBL/GenBank/DDBJ databases">
        <title>Draft Genome Sequence of Cumin Blight Pathogen Alternaria burnsii.</title>
        <authorList>
            <person name="Feng Z."/>
        </authorList>
    </citation>
    <scope>NUCLEOTIDE SEQUENCE</scope>
    <source>
        <strain evidence="2">CBS107.38</strain>
    </source>
</reference>
<organism evidence="2 3">
    <name type="scientific">Alternaria burnsii</name>
    <dbReference type="NCBI Taxonomy" id="1187904"/>
    <lineage>
        <taxon>Eukaryota</taxon>
        <taxon>Fungi</taxon>
        <taxon>Dikarya</taxon>
        <taxon>Ascomycota</taxon>
        <taxon>Pezizomycotina</taxon>
        <taxon>Dothideomycetes</taxon>
        <taxon>Pleosporomycetidae</taxon>
        <taxon>Pleosporales</taxon>
        <taxon>Pleosporineae</taxon>
        <taxon>Pleosporaceae</taxon>
        <taxon>Alternaria</taxon>
        <taxon>Alternaria sect. Alternaria</taxon>
    </lineage>
</organism>
<dbReference type="RefSeq" id="XP_038789725.1">
    <property type="nucleotide sequence ID" value="XM_038928447.1"/>
</dbReference>
<reference evidence="2" key="1">
    <citation type="submission" date="2020-01" db="EMBL/GenBank/DDBJ databases">
        <authorList>
            <person name="Feng Z.H.Z."/>
        </authorList>
    </citation>
    <scope>NUCLEOTIDE SEQUENCE</scope>
    <source>
        <strain evidence="2">CBS107.38</strain>
    </source>
</reference>
<comment type="caution">
    <text evidence="2">The sequence shown here is derived from an EMBL/GenBank/DDBJ whole genome shotgun (WGS) entry which is preliminary data.</text>
</comment>
<evidence type="ECO:0000313" key="2">
    <source>
        <dbReference type="EMBL" id="KAF7679652.1"/>
    </source>
</evidence>
<dbReference type="PANTHER" id="PTHR33112">
    <property type="entry name" value="DOMAIN PROTEIN, PUTATIVE-RELATED"/>
    <property type="match status" value="1"/>
</dbReference>
<dbReference type="GeneID" id="62201625"/>
<protein>
    <recommendedName>
        <fullName evidence="1">Heterokaryon incompatibility domain-containing protein</fullName>
    </recommendedName>
</protein>
<proteinExistence type="predicted"/>
<keyword evidence="3" id="KW-1185">Reference proteome</keyword>
<sequence>MFKGTPDDLKRCRQYLKECLGHRKCVKAPRKAGHYIAPERILDVQEHANARMYSLSPGDYPRYVALRYCWGDTQPEQVKTTKANLQSRQDVTNLSGLAQTIRDAIQVCFSLGSHYIWIDALCIVQDDDDEKVSEIADIQSIYRGAALLSALQAQLTVRTTFFKTVHSNECTANRSAYRTIASRTSTPQNVTYFCPSYQQVTNIESLSADEAGQCTKTCRLRFGSKQTT</sequence>
<accession>A0A8H7BCU5</accession>
<evidence type="ECO:0000259" key="1">
    <source>
        <dbReference type="Pfam" id="PF06985"/>
    </source>
</evidence>
<evidence type="ECO:0000313" key="3">
    <source>
        <dbReference type="Proteomes" id="UP000596902"/>
    </source>
</evidence>
<dbReference type="AlphaFoldDB" id="A0A8H7BCU5"/>